<evidence type="ECO:0000313" key="4">
    <source>
        <dbReference type="RefSeq" id="XP_027337091.1"/>
    </source>
</evidence>
<dbReference type="InterPro" id="IPR000916">
    <property type="entry name" value="Bet_v_I/MLP"/>
</dbReference>
<protein>
    <submittedName>
        <fullName evidence="4">MLP-like protein 43</fullName>
    </submittedName>
</protein>
<evidence type="ECO:0000259" key="2">
    <source>
        <dbReference type="SMART" id="SM01037"/>
    </source>
</evidence>
<dbReference type="GeneID" id="113850739"/>
<dbReference type="CDD" id="cd07816">
    <property type="entry name" value="Bet_v1-like"/>
    <property type="match status" value="1"/>
</dbReference>
<dbReference type="Gene3D" id="3.30.530.20">
    <property type="match status" value="1"/>
</dbReference>
<dbReference type="GO" id="GO:0006952">
    <property type="term" value="P:defense response"/>
    <property type="evidence" value="ECO:0007669"/>
    <property type="project" value="InterPro"/>
</dbReference>
<dbReference type="KEGG" id="aprc:113850739"/>
<evidence type="ECO:0000256" key="1">
    <source>
        <dbReference type="ARBA" id="ARBA00038242"/>
    </source>
</evidence>
<dbReference type="InterPro" id="IPR023393">
    <property type="entry name" value="START-like_dom_sf"/>
</dbReference>
<organism evidence="3 4">
    <name type="scientific">Abrus precatorius</name>
    <name type="common">Indian licorice</name>
    <name type="synonym">Glycine abrus</name>
    <dbReference type="NCBI Taxonomy" id="3816"/>
    <lineage>
        <taxon>Eukaryota</taxon>
        <taxon>Viridiplantae</taxon>
        <taxon>Streptophyta</taxon>
        <taxon>Embryophyta</taxon>
        <taxon>Tracheophyta</taxon>
        <taxon>Spermatophyta</taxon>
        <taxon>Magnoliopsida</taxon>
        <taxon>eudicotyledons</taxon>
        <taxon>Gunneridae</taxon>
        <taxon>Pentapetalae</taxon>
        <taxon>rosids</taxon>
        <taxon>fabids</taxon>
        <taxon>Fabales</taxon>
        <taxon>Fabaceae</taxon>
        <taxon>Papilionoideae</taxon>
        <taxon>50 kb inversion clade</taxon>
        <taxon>NPAAA clade</taxon>
        <taxon>indigoferoid/millettioid clade</taxon>
        <taxon>Abreae</taxon>
        <taxon>Abrus</taxon>
    </lineage>
</organism>
<accession>A0A8B8K0C6</accession>
<feature type="domain" description="Bet v I/Major latex protein" evidence="2">
    <location>
        <begin position="2"/>
        <end position="151"/>
    </location>
</feature>
<dbReference type="Pfam" id="PF00407">
    <property type="entry name" value="Bet_v_1"/>
    <property type="match status" value="1"/>
</dbReference>
<proteinExistence type="inferred from homology"/>
<dbReference type="OrthoDB" id="1847301at2759"/>
<reference evidence="4" key="2">
    <citation type="submission" date="2025-08" db="UniProtKB">
        <authorList>
            <consortium name="RefSeq"/>
        </authorList>
    </citation>
    <scope>IDENTIFICATION</scope>
    <source>
        <tissue evidence="4">Young leaves</tissue>
    </source>
</reference>
<dbReference type="RefSeq" id="XP_027337091.1">
    <property type="nucleotide sequence ID" value="XM_027481290.1"/>
</dbReference>
<dbReference type="PANTHER" id="PTHR31338">
    <property type="entry name" value="POLYKETIDE CYCLASE/DEHYDRASE AND LIPID TRANSPORT SUPERFAMILY PROTEIN"/>
    <property type="match status" value="1"/>
</dbReference>
<sequence>MALTGKVSTELVIQTTAAKFFNLFMKQLHLVQNVAESVHEANVHQGDWHSIGSVKNWTYTVDGKVTTCKENFEAIDARNKSLTFNLFAGDVGKLYKILKGHLQVVDKDDGTAVAKWTYEYEKINENVPTPYAYLDFVAKVTKDVDAHLIKT</sequence>
<dbReference type="SMART" id="SM01037">
    <property type="entry name" value="Bet_v_1"/>
    <property type="match status" value="1"/>
</dbReference>
<dbReference type="AlphaFoldDB" id="A0A8B8K0C6"/>
<dbReference type="SUPFAM" id="SSF55961">
    <property type="entry name" value="Bet v1-like"/>
    <property type="match status" value="1"/>
</dbReference>
<reference evidence="3" key="1">
    <citation type="journal article" date="2019" name="Toxins">
        <title>Detection of Abrin-Like and Prepropulchellin-Like Toxin Genes and Transcripts Using Whole Genome Sequencing and Full-Length Transcript Sequencing of Abrus precatorius.</title>
        <authorList>
            <person name="Hovde B.T."/>
            <person name="Daligault H.E."/>
            <person name="Hanschen E.R."/>
            <person name="Kunde Y.A."/>
            <person name="Johnson M.B."/>
            <person name="Starkenburg S.R."/>
            <person name="Johnson S.L."/>
        </authorList>
    </citation>
    <scope>NUCLEOTIDE SEQUENCE [LARGE SCALE GENOMIC DNA]</scope>
</reference>
<dbReference type="Proteomes" id="UP000694853">
    <property type="component" value="Unplaced"/>
</dbReference>
<comment type="similarity">
    <text evidence="1">Belongs to the MLP family.</text>
</comment>
<name>A0A8B8K0C6_ABRPR</name>
<evidence type="ECO:0000313" key="3">
    <source>
        <dbReference type="Proteomes" id="UP000694853"/>
    </source>
</evidence>
<dbReference type="PANTHER" id="PTHR31338:SF16">
    <property type="entry name" value="POLYKETIDE CYCLASE_DEHYDRASE AND LIPID TRANSPORT SUPERFAMILY PROTEIN"/>
    <property type="match status" value="1"/>
</dbReference>
<dbReference type="InterPro" id="IPR052006">
    <property type="entry name" value="MLP-like"/>
</dbReference>
<keyword evidence="3" id="KW-1185">Reference proteome</keyword>
<gene>
    <name evidence="4" type="primary">LOC113850739</name>
</gene>